<keyword evidence="5 8" id="KW-0812">Transmembrane</keyword>
<proteinExistence type="predicted"/>
<evidence type="ECO:0000256" key="3">
    <source>
        <dbReference type="ARBA" id="ARBA00022519"/>
    </source>
</evidence>
<evidence type="ECO:0000256" key="6">
    <source>
        <dbReference type="ARBA" id="ARBA00022989"/>
    </source>
</evidence>
<evidence type="ECO:0008006" key="13">
    <source>
        <dbReference type="Google" id="ProtNLM"/>
    </source>
</evidence>
<feature type="transmembrane region" description="Helical" evidence="8">
    <location>
        <begin position="134"/>
        <end position="150"/>
    </location>
</feature>
<comment type="subcellular location">
    <subcellularLocation>
        <location evidence="1">Cell inner membrane</location>
        <topology evidence="1">Multi-pass membrane protein</topology>
    </subcellularLocation>
</comment>
<evidence type="ECO:0000256" key="1">
    <source>
        <dbReference type="ARBA" id="ARBA00004429"/>
    </source>
</evidence>
<dbReference type="InterPro" id="IPR000917">
    <property type="entry name" value="Sulfatase_N"/>
</dbReference>
<keyword evidence="2" id="KW-1003">Cell membrane</keyword>
<dbReference type="STRING" id="1560234.SP90_07830"/>
<dbReference type="GO" id="GO:0005886">
    <property type="term" value="C:plasma membrane"/>
    <property type="evidence" value="ECO:0007669"/>
    <property type="project" value="UniProtKB-SubCell"/>
</dbReference>
<keyword evidence="4" id="KW-0808">Transferase</keyword>
<sequence>MNFIQRNYFVLLLSTLLTLMMYKPIMELSFPYFIISIAYLFLFHYSIFSLSLYLKKITIVFLPFLIFICTICAYLFNFLNIKISDNLLFLLLETTQGESGEALTSKFIASIFLACIFALLTYIGIRKSTPQRPLIPILLLVLLIPVNVALAKWDKHPIARELRPAIATKYAFPFCVIDSLANFSIRWVQYKTRPEPKSSALLASEQISPQNNEPLTLVFVIGESARADHFQLNGYTRETTPRLMREPNVISFGAIRSFAALTRISVPVMLTPATSDEPEIVTNSFIDLFVKHGFSTAWISANSKVAYSSDMPTTRIMGNAQRTFFRNDFTTADYSTFKDEMMLPVLQEVLSTSCGNRVIIIHTRGSHFNYSTKYAKKYRKFTPDNCNEFDNLEKIVNAYDNSILATDGFLADIIAMLKEQNALVIYSSDHGESLGEEGIFMHGNAKRPEQRNVPFIIWYSDKYKENSPNAIAALEKHVGSELSHDVLFPWTINLGGIILPDSDLPALLEK</sequence>
<dbReference type="GO" id="GO:0016776">
    <property type="term" value="F:phosphotransferase activity, phosphate group as acceptor"/>
    <property type="evidence" value="ECO:0007669"/>
    <property type="project" value="TreeGrafter"/>
</dbReference>
<dbReference type="InterPro" id="IPR040423">
    <property type="entry name" value="PEA_transferase"/>
</dbReference>
<gene>
    <name evidence="11" type="ORF">SP90_07830</name>
</gene>
<dbReference type="InterPro" id="IPR012549">
    <property type="entry name" value="EptA-like_N"/>
</dbReference>
<reference evidence="11 12" key="1">
    <citation type="submission" date="2015-01" db="EMBL/GenBank/DDBJ databases">
        <title>Desulfovibrio sp. JC271 draft genome sequence.</title>
        <authorList>
            <person name="Shivani Y."/>
            <person name="Subhash Y."/>
            <person name="Sasikala C."/>
            <person name="Ramana C.V."/>
        </authorList>
    </citation>
    <scope>NUCLEOTIDE SEQUENCE [LARGE SCALE GENOMIC DNA]</scope>
    <source>
        <strain evidence="11 12">JC271</strain>
    </source>
</reference>
<evidence type="ECO:0000259" key="10">
    <source>
        <dbReference type="Pfam" id="PF08019"/>
    </source>
</evidence>
<evidence type="ECO:0000313" key="11">
    <source>
        <dbReference type="EMBL" id="OBQ52089.1"/>
    </source>
</evidence>
<keyword evidence="6 8" id="KW-1133">Transmembrane helix</keyword>
<dbReference type="Pfam" id="PF00884">
    <property type="entry name" value="Sulfatase"/>
    <property type="match status" value="1"/>
</dbReference>
<dbReference type="RefSeq" id="WP_066854295.1">
    <property type="nucleotide sequence ID" value="NZ_JXMS01000011.1"/>
</dbReference>
<evidence type="ECO:0000256" key="2">
    <source>
        <dbReference type="ARBA" id="ARBA00022475"/>
    </source>
</evidence>
<feature type="transmembrane region" description="Helical" evidence="8">
    <location>
        <begin position="103"/>
        <end position="122"/>
    </location>
</feature>
<dbReference type="InterPro" id="IPR017850">
    <property type="entry name" value="Alkaline_phosphatase_core_sf"/>
</dbReference>
<evidence type="ECO:0000256" key="7">
    <source>
        <dbReference type="ARBA" id="ARBA00023136"/>
    </source>
</evidence>
<dbReference type="Pfam" id="PF08019">
    <property type="entry name" value="EptA_B_N"/>
    <property type="match status" value="1"/>
</dbReference>
<feature type="transmembrane region" description="Helical" evidence="8">
    <location>
        <begin position="61"/>
        <end position="83"/>
    </location>
</feature>
<name>A0A1B7XDH6_9BACT</name>
<comment type="caution">
    <text evidence="11">The sequence shown here is derived from an EMBL/GenBank/DDBJ whole genome shotgun (WGS) entry which is preliminary data.</text>
</comment>
<feature type="transmembrane region" description="Helical" evidence="8">
    <location>
        <begin position="7"/>
        <end position="26"/>
    </location>
</feature>
<dbReference type="PANTHER" id="PTHR30443">
    <property type="entry name" value="INNER MEMBRANE PROTEIN"/>
    <property type="match status" value="1"/>
</dbReference>
<feature type="domain" description="Phosphoethanolamine transferase N-terminal" evidence="10">
    <location>
        <begin position="41"/>
        <end position="141"/>
    </location>
</feature>
<accession>A0A1B7XDH6</accession>
<dbReference type="Proteomes" id="UP000091979">
    <property type="component" value="Unassembled WGS sequence"/>
</dbReference>
<dbReference type="SUPFAM" id="SSF53649">
    <property type="entry name" value="Alkaline phosphatase-like"/>
    <property type="match status" value="1"/>
</dbReference>
<dbReference type="EMBL" id="JXMS01000011">
    <property type="protein sequence ID" value="OBQ52089.1"/>
    <property type="molecule type" value="Genomic_DNA"/>
</dbReference>
<keyword evidence="12" id="KW-1185">Reference proteome</keyword>
<evidence type="ECO:0000313" key="12">
    <source>
        <dbReference type="Proteomes" id="UP000091979"/>
    </source>
</evidence>
<keyword evidence="7 8" id="KW-0472">Membrane</keyword>
<dbReference type="OrthoDB" id="9786870at2"/>
<dbReference type="CDD" id="cd16017">
    <property type="entry name" value="LptA"/>
    <property type="match status" value="1"/>
</dbReference>
<protein>
    <recommendedName>
        <fullName evidence="13">Sulfatase N-terminal domain-containing protein</fullName>
    </recommendedName>
</protein>
<evidence type="ECO:0000256" key="5">
    <source>
        <dbReference type="ARBA" id="ARBA00022692"/>
    </source>
</evidence>
<dbReference type="PANTHER" id="PTHR30443:SF2">
    <property type="entry name" value="PHOSPHOETHANOLAMINE TRANSFERASE EPTC"/>
    <property type="match status" value="1"/>
</dbReference>
<dbReference type="InterPro" id="IPR058130">
    <property type="entry name" value="PEA_transf_C"/>
</dbReference>
<dbReference type="Gene3D" id="3.40.720.10">
    <property type="entry name" value="Alkaline Phosphatase, subunit A"/>
    <property type="match status" value="1"/>
</dbReference>
<feature type="transmembrane region" description="Helical" evidence="8">
    <location>
        <begin position="32"/>
        <end position="54"/>
    </location>
</feature>
<evidence type="ECO:0000256" key="4">
    <source>
        <dbReference type="ARBA" id="ARBA00022679"/>
    </source>
</evidence>
<feature type="domain" description="Sulfatase N-terminal" evidence="9">
    <location>
        <begin position="216"/>
        <end position="476"/>
    </location>
</feature>
<evidence type="ECO:0000256" key="8">
    <source>
        <dbReference type="SAM" id="Phobius"/>
    </source>
</evidence>
<dbReference type="PATRIC" id="fig|1560234.3.peg.381"/>
<evidence type="ECO:0000259" key="9">
    <source>
        <dbReference type="Pfam" id="PF00884"/>
    </source>
</evidence>
<organism evidence="11 12">
    <name type="scientific">Halodesulfovibrio spirochaetisodalis</name>
    <dbReference type="NCBI Taxonomy" id="1560234"/>
    <lineage>
        <taxon>Bacteria</taxon>
        <taxon>Pseudomonadati</taxon>
        <taxon>Thermodesulfobacteriota</taxon>
        <taxon>Desulfovibrionia</taxon>
        <taxon>Desulfovibrionales</taxon>
        <taxon>Desulfovibrionaceae</taxon>
        <taxon>Halodesulfovibrio</taxon>
    </lineage>
</organism>
<dbReference type="GO" id="GO:0009244">
    <property type="term" value="P:lipopolysaccharide core region biosynthetic process"/>
    <property type="evidence" value="ECO:0007669"/>
    <property type="project" value="TreeGrafter"/>
</dbReference>
<dbReference type="AlphaFoldDB" id="A0A1B7XDH6"/>
<keyword evidence="3" id="KW-0997">Cell inner membrane</keyword>